<evidence type="ECO:0000313" key="2">
    <source>
        <dbReference type="Proteomes" id="UP001165297"/>
    </source>
</evidence>
<sequence>MSVLVWSSWEEPNLHEYAPPVEFITLNAPNLQPGPAARQLQMQAQALPGVTACALRADKQLLMLAFNPEQLTAEQICRKLALTALPAQAPDPTVRQCPVPPGYVMALERLRFALNLRRLFVVV</sequence>
<dbReference type="EMBL" id="JAJADQ010000009">
    <property type="protein sequence ID" value="MCB2379373.1"/>
    <property type="molecule type" value="Genomic_DNA"/>
</dbReference>
<keyword evidence="2" id="KW-1185">Reference proteome</keyword>
<name>A0ABS8AG17_9BACT</name>
<reference evidence="1" key="1">
    <citation type="submission" date="2021-10" db="EMBL/GenBank/DDBJ databases">
        <authorList>
            <person name="Dean J.D."/>
            <person name="Kim M.K."/>
            <person name="Newey C.N."/>
            <person name="Stoker T.S."/>
            <person name="Thompson D.W."/>
            <person name="Grose J.H."/>
        </authorList>
    </citation>
    <scope>NUCLEOTIDE SEQUENCE</scope>
    <source>
        <strain evidence="1">BT635</strain>
    </source>
</reference>
<comment type="caution">
    <text evidence="1">The sequence shown here is derived from an EMBL/GenBank/DDBJ whole genome shotgun (WGS) entry which is preliminary data.</text>
</comment>
<dbReference type="RefSeq" id="WP_226188188.1">
    <property type="nucleotide sequence ID" value="NZ_JAJADQ010000009.1"/>
</dbReference>
<accession>A0ABS8AG17</accession>
<proteinExistence type="predicted"/>
<gene>
    <name evidence="1" type="ORF">LGH70_17375</name>
</gene>
<organism evidence="1 2">
    <name type="scientific">Hymenobacter nitidus</name>
    <dbReference type="NCBI Taxonomy" id="2880929"/>
    <lineage>
        <taxon>Bacteria</taxon>
        <taxon>Pseudomonadati</taxon>
        <taxon>Bacteroidota</taxon>
        <taxon>Cytophagia</taxon>
        <taxon>Cytophagales</taxon>
        <taxon>Hymenobacteraceae</taxon>
        <taxon>Hymenobacter</taxon>
    </lineage>
</organism>
<evidence type="ECO:0000313" key="1">
    <source>
        <dbReference type="EMBL" id="MCB2379373.1"/>
    </source>
</evidence>
<protein>
    <submittedName>
        <fullName evidence="1">Uncharacterized protein</fullName>
    </submittedName>
</protein>
<dbReference type="Proteomes" id="UP001165297">
    <property type="component" value="Unassembled WGS sequence"/>
</dbReference>